<proteinExistence type="predicted"/>
<comment type="caution">
    <text evidence="2">The sequence shown here is derived from an EMBL/GenBank/DDBJ whole genome shotgun (WGS) entry which is preliminary data.</text>
</comment>
<dbReference type="EMBL" id="JACIFO010000001">
    <property type="protein sequence ID" value="MBB4117765.1"/>
    <property type="molecule type" value="Genomic_DNA"/>
</dbReference>
<evidence type="ECO:0000313" key="2">
    <source>
        <dbReference type="EMBL" id="MBB4117765.1"/>
    </source>
</evidence>
<sequence>MLKKTSISILLIAIFFLESNSYAQTGINIIEPKATLDVVAKSPSGQNTHTDGILIPRIDRERAQFMTDIENSTLVYIDNSVTGTQTGKAEYINSEDFYYWKANIVGGIDQGKWIKLIPSNTAPSFFYMPSIVLPTSELDSRIINISNTNYIYDSVTKVFSVNLYTIFSNQFSTPIAKSNTNTELTSFVLPTATQYDYFVTYADTAVFEQITLDENGILTYKVKENSIIRNGSFMNIVLKLN</sequence>
<protein>
    <submittedName>
        <fullName evidence="2">Uncharacterized protein</fullName>
    </submittedName>
</protein>
<evidence type="ECO:0000256" key="1">
    <source>
        <dbReference type="SAM" id="SignalP"/>
    </source>
</evidence>
<dbReference type="Proteomes" id="UP000553034">
    <property type="component" value="Unassembled WGS sequence"/>
</dbReference>
<dbReference type="AlphaFoldDB" id="A0A840EKW9"/>
<feature type="signal peptide" evidence="1">
    <location>
        <begin position="1"/>
        <end position="23"/>
    </location>
</feature>
<evidence type="ECO:0000313" key="3">
    <source>
        <dbReference type="Proteomes" id="UP000553034"/>
    </source>
</evidence>
<keyword evidence="1" id="KW-0732">Signal</keyword>
<keyword evidence="3" id="KW-1185">Reference proteome</keyword>
<gene>
    <name evidence="2" type="ORF">GGR32_000037</name>
</gene>
<organism evidence="2 3">
    <name type="scientific">Mesonia hippocampi</name>
    <dbReference type="NCBI Taxonomy" id="1628250"/>
    <lineage>
        <taxon>Bacteria</taxon>
        <taxon>Pseudomonadati</taxon>
        <taxon>Bacteroidota</taxon>
        <taxon>Flavobacteriia</taxon>
        <taxon>Flavobacteriales</taxon>
        <taxon>Flavobacteriaceae</taxon>
        <taxon>Mesonia</taxon>
    </lineage>
</organism>
<accession>A0A840EKW9</accession>
<feature type="chain" id="PRO_5032371672" evidence="1">
    <location>
        <begin position="24"/>
        <end position="241"/>
    </location>
</feature>
<dbReference type="RefSeq" id="WP_183475428.1">
    <property type="nucleotide sequence ID" value="NZ_JACIFO010000001.1"/>
</dbReference>
<name>A0A840EKW9_9FLAO</name>
<reference evidence="2 3" key="1">
    <citation type="submission" date="2020-08" db="EMBL/GenBank/DDBJ databases">
        <title>Genomic Encyclopedia of Type Strains, Phase IV (KMG-IV): sequencing the most valuable type-strain genomes for metagenomic binning, comparative biology and taxonomic classification.</title>
        <authorList>
            <person name="Goeker M."/>
        </authorList>
    </citation>
    <scope>NUCLEOTIDE SEQUENCE [LARGE SCALE GENOMIC DNA]</scope>
    <source>
        <strain evidence="2 3">DSM 29568</strain>
    </source>
</reference>